<evidence type="ECO:0000313" key="14">
    <source>
        <dbReference type="Proteomes" id="UP001178507"/>
    </source>
</evidence>
<keyword evidence="14" id="KW-1185">Reference proteome</keyword>
<evidence type="ECO:0000256" key="8">
    <source>
        <dbReference type="ARBA" id="ARBA00048679"/>
    </source>
</evidence>
<evidence type="ECO:0000256" key="1">
    <source>
        <dbReference type="ARBA" id="ARBA00012513"/>
    </source>
</evidence>
<dbReference type="PANTHER" id="PTHR44899">
    <property type="entry name" value="CAMK FAMILY PROTEIN KINASE"/>
    <property type="match status" value="1"/>
</dbReference>
<evidence type="ECO:0000313" key="13">
    <source>
        <dbReference type="EMBL" id="CAJ1384465.1"/>
    </source>
</evidence>
<proteinExistence type="inferred from homology"/>
<feature type="compositionally biased region" description="Acidic residues" evidence="11">
    <location>
        <begin position="357"/>
        <end position="379"/>
    </location>
</feature>
<protein>
    <recommendedName>
        <fullName evidence="1">non-specific serine/threonine protein kinase</fullName>
        <ecNumber evidence="1">2.7.11.1</ecNumber>
    </recommendedName>
</protein>
<comment type="catalytic activity">
    <reaction evidence="7">
        <text>L-threonyl-[protein] + ATP = O-phospho-L-threonyl-[protein] + ADP + H(+)</text>
        <dbReference type="Rhea" id="RHEA:46608"/>
        <dbReference type="Rhea" id="RHEA-COMP:11060"/>
        <dbReference type="Rhea" id="RHEA-COMP:11605"/>
        <dbReference type="ChEBI" id="CHEBI:15378"/>
        <dbReference type="ChEBI" id="CHEBI:30013"/>
        <dbReference type="ChEBI" id="CHEBI:30616"/>
        <dbReference type="ChEBI" id="CHEBI:61977"/>
        <dbReference type="ChEBI" id="CHEBI:456216"/>
        <dbReference type="EC" id="2.7.11.1"/>
    </reaction>
</comment>
<feature type="region of interest" description="Disordered" evidence="11">
    <location>
        <begin position="1"/>
        <end position="23"/>
    </location>
</feature>
<keyword evidence="2 10" id="KW-0723">Serine/threonine-protein kinase</keyword>
<name>A0AA36MSS2_9DINO</name>
<evidence type="ECO:0000256" key="6">
    <source>
        <dbReference type="ARBA" id="ARBA00022840"/>
    </source>
</evidence>
<dbReference type="GO" id="GO:0004674">
    <property type="term" value="F:protein serine/threonine kinase activity"/>
    <property type="evidence" value="ECO:0007669"/>
    <property type="project" value="UniProtKB-KW"/>
</dbReference>
<comment type="caution">
    <text evidence="13">The sequence shown here is derived from an EMBL/GenBank/DDBJ whole genome shotgun (WGS) entry which is preliminary data.</text>
</comment>
<evidence type="ECO:0000256" key="4">
    <source>
        <dbReference type="ARBA" id="ARBA00022741"/>
    </source>
</evidence>
<evidence type="ECO:0000256" key="2">
    <source>
        <dbReference type="ARBA" id="ARBA00022527"/>
    </source>
</evidence>
<dbReference type="InterPro" id="IPR000719">
    <property type="entry name" value="Prot_kinase_dom"/>
</dbReference>
<dbReference type="SUPFAM" id="SSF56112">
    <property type="entry name" value="Protein kinase-like (PK-like)"/>
    <property type="match status" value="1"/>
</dbReference>
<dbReference type="SMART" id="SM00220">
    <property type="entry name" value="S_TKc"/>
    <property type="match status" value="1"/>
</dbReference>
<feature type="binding site" evidence="9">
    <location>
        <position position="72"/>
    </location>
    <ligand>
        <name>ATP</name>
        <dbReference type="ChEBI" id="CHEBI:30616"/>
    </ligand>
</feature>
<dbReference type="AlphaFoldDB" id="A0AA36MSS2"/>
<evidence type="ECO:0000256" key="11">
    <source>
        <dbReference type="SAM" id="MobiDB-lite"/>
    </source>
</evidence>
<accession>A0AA36MSS2</accession>
<dbReference type="InterPro" id="IPR051131">
    <property type="entry name" value="NEK_Ser/Thr_kinase_NIMA"/>
</dbReference>
<evidence type="ECO:0000256" key="3">
    <source>
        <dbReference type="ARBA" id="ARBA00022679"/>
    </source>
</evidence>
<dbReference type="PROSITE" id="PS50011">
    <property type="entry name" value="PROTEIN_KINASE_DOM"/>
    <property type="match status" value="1"/>
</dbReference>
<sequence length="421" mass="47478">MDLEPTLHPRALPSSSDRSDKGVFGQLADPKRLAWHLPVYRKLRCLGRGAFGKAYLVEVVRGRKEPEQRVLKKLPLVEVGEAQREAAFREAQLMRKISRNCPWITQFHEVLTCKAGTVLCLIMEFCSGGDLRGAIRYQREEEGRKFPEEQVLRWAAQMGMALQHCHGRGVLHRDVKPENCFFRCAGGDLLLGDFGISCTLDEHHLAKTCCGSPLYLSPEIVNQEPYSYASDVWSLGVTIYEMAMLVPPFRGTNICQVAFRIVSSTPLPLEDYSEELQQLVASFLAKEPWHRCSLQRALGSAPLASAVQQLLPPPEMDERSRGFVQRFRHTMGVEEEYADDFEIPEDESVESEYCDDFEEASASEASYEPDFEAPSDEEASVPVLSEEELRHQICEELGIEAMAVAESLGVISFLETMLKQR</sequence>
<dbReference type="Gene3D" id="3.30.200.20">
    <property type="entry name" value="Phosphorylase Kinase, domain 1"/>
    <property type="match status" value="1"/>
</dbReference>
<dbReference type="Gene3D" id="1.10.510.10">
    <property type="entry name" value="Transferase(Phosphotransferase) domain 1"/>
    <property type="match status" value="1"/>
</dbReference>
<dbReference type="PANTHER" id="PTHR44899:SF3">
    <property type="entry name" value="SERINE_THREONINE-PROTEIN KINASE NEK1"/>
    <property type="match status" value="1"/>
</dbReference>
<dbReference type="InterPro" id="IPR017441">
    <property type="entry name" value="Protein_kinase_ATP_BS"/>
</dbReference>
<feature type="domain" description="Protein kinase" evidence="12">
    <location>
        <begin position="40"/>
        <end position="304"/>
    </location>
</feature>
<comment type="catalytic activity">
    <reaction evidence="8">
        <text>L-seryl-[protein] + ATP = O-phospho-L-seryl-[protein] + ADP + H(+)</text>
        <dbReference type="Rhea" id="RHEA:17989"/>
        <dbReference type="Rhea" id="RHEA-COMP:9863"/>
        <dbReference type="Rhea" id="RHEA-COMP:11604"/>
        <dbReference type="ChEBI" id="CHEBI:15378"/>
        <dbReference type="ChEBI" id="CHEBI:29999"/>
        <dbReference type="ChEBI" id="CHEBI:30616"/>
        <dbReference type="ChEBI" id="CHEBI:83421"/>
        <dbReference type="ChEBI" id="CHEBI:456216"/>
        <dbReference type="EC" id="2.7.11.1"/>
    </reaction>
</comment>
<keyword evidence="4 9" id="KW-0547">Nucleotide-binding</keyword>
<keyword evidence="3" id="KW-0808">Transferase</keyword>
<comment type="similarity">
    <text evidence="10">Belongs to the protein kinase superfamily.</text>
</comment>
<evidence type="ECO:0000256" key="5">
    <source>
        <dbReference type="ARBA" id="ARBA00022777"/>
    </source>
</evidence>
<evidence type="ECO:0000256" key="7">
    <source>
        <dbReference type="ARBA" id="ARBA00047899"/>
    </source>
</evidence>
<reference evidence="13" key="1">
    <citation type="submission" date="2023-08" db="EMBL/GenBank/DDBJ databases">
        <authorList>
            <person name="Chen Y."/>
            <person name="Shah S."/>
            <person name="Dougan E. K."/>
            <person name="Thang M."/>
            <person name="Chan C."/>
        </authorList>
    </citation>
    <scope>NUCLEOTIDE SEQUENCE</scope>
</reference>
<dbReference type="Pfam" id="PF00069">
    <property type="entry name" value="Pkinase"/>
    <property type="match status" value="1"/>
</dbReference>
<dbReference type="GO" id="GO:0005524">
    <property type="term" value="F:ATP binding"/>
    <property type="evidence" value="ECO:0007669"/>
    <property type="project" value="UniProtKB-UniRule"/>
</dbReference>
<dbReference type="EMBL" id="CAUJNA010001113">
    <property type="protein sequence ID" value="CAJ1384465.1"/>
    <property type="molecule type" value="Genomic_DNA"/>
</dbReference>
<keyword evidence="6 9" id="KW-0067">ATP-binding</keyword>
<keyword evidence="5" id="KW-0418">Kinase</keyword>
<dbReference type="EC" id="2.7.11.1" evidence="1"/>
<evidence type="ECO:0000259" key="12">
    <source>
        <dbReference type="PROSITE" id="PS50011"/>
    </source>
</evidence>
<gene>
    <name evidence="13" type="ORF">EVOR1521_LOCUS11337</name>
</gene>
<dbReference type="InterPro" id="IPR011009">
    <property type="entry name" value="Kinase-like_dom_sf"/>
</dbReference>
<evidence type="ECO:0000256" key="10">
    <source>
        <dbReference type="RuleBase" id="RU000304"/>
    </source>
</evidence>
<dbReference type="InterPro" id="IPR008271">
    <property type="entry name" value="Ser/Thr_kinase_AS"/>
</dbReference>
<dbReference type="PROSITE" id="PS00107">
    <property type="entry name" value="PROTEIN_KINASE_ATP"/>
    <property type="match status" value="1"/>
</dbReference>
<feature type="region of interest" description="Disordered" evidence="11">
    <location>
        <begin position="357"/>
        <end position="382"/>
    </location>
</feature>
<organism evidence="13 14">
    <name type="scientific">Effrenium voratum</name>
    <dbReference type="NCBI Taxonomy" id="2562239"/>
    <lineage>
        <taxon>Eukaryota</taxon>
        <taxon>Sar</taxon>
        <taxon>Alveolata</taxon>
        <taxon>Dinophyceae</taxon>
        <taxon>Suessiales</taxon>
        <taxon>Symbiodiniaceae</taxon>
        <taxon>Effrenium</taxon>
    </lineage>
</organism>
<dbReference type="PROSITE" id="PS00108">
    <property type="entry name" value="PROTEIN_KINASE_ST"/>
    <property type="match status" value="1"/>
</dbReference>
<evidence type="ECO:0000256" key="9">
    <source>
        <dbReference type="PROSITE-ProRule" id="PRU10141"/>
    </source>
</evidence>
<dbReference type="Proteomes" id="UP001178507">
    <property type="component" value="Unassembled WGS sequence"/>
</dbReference>